<keyword evidence="2" id="KW-1185">Reference proteome</keyword>
<protein>
    <submittedName>
        <fullName evidence="1">GAF domain-containing protein</fullName>
    </submittedName>
</protein>
<accession>A0A7W8JSA2</accession>
<dbReference type="Gene3D" id="3.30.450.40">
    <property type="match status" value="1"/>
</dbReference>
<proteinExistence type="predicted"/>
<comment type="caution">
    <text evidence="1">The sequence shown here is derived from an EMBL/GenBank/DDBJ whole genome shotgun (WGS) entry which is preliminary data.</text>
</comment>
<dbReference type="InterPro" id="IPR029016">
    <property type="entry name" value="GAF-like_dom_sf"/>
</dbReference>
<name>A0A7W8JSA2_9DEIO</name>
<evidence type="ECO:0000313" key="1">
    <source>
        <dbReference type="EMBL" id="MBB5362300.1"/>
    </source>
</evidence>
<dbReference type="EMBL" id="JACHFL010000003">
    <property type="protein sequence ID" value="MBB5362300.1"/>
    <property type="molecule type" value="Genomic_DNA"/>
</dbReference>
<reference evidence="1 2" key="1">
    <citation type="submission" date="2020-08" db="EMBL/GenBank/DDBJ databases">
        <title>Genomic Encyclopedia of Type Strains, Phase IV (KMG-IV): sequencing the most valuable type-strain genomes for metagenomic binning, comparative biology and taxonomic classification.</title>
        <authorList>
            <person name="Goeker M."/>
        </authorList>
    </citation>
    <scope>NUCLEOTIDE SEQUENCE [LARGE SCALE GENOMIC DNA]</scope>
    <source>
        <strain evidence="1 2">DSM 27939</strain>
    </source>
</reference>
<evidence type="ECO:0000313" key="2">
    <source>
        <dbReference type="Proteomes" id="UP000552709"/>
    </source>
</evidence>
<dbReference type="Proteomes" id="UP000552709">
    <property type="component" value="Unassembled WGS sequence"/>
</dbReference>
<sequence length="103" mass="11090">MRATWGQIPQTPSVQDVVFQGLPLWTPSIWALEVSPGLLFFDDTTIPCETLGFHEVGVASMAASPVHARDGELLGAFLMYTATPHVWSTEEAAIFSLVTGTIG</sequence>
<dbReference type="AlphaFoldDB" id="A0A7W8JSA2"/>
<dbReference type="SUPFAM" id="SSF55781">
    <property type="entry name" value="GAF domain-like"/>
    <property type="match status" value="1"/>
</dbReference>
<organism evidence="1 2">
    <name type="scientific">Deinococcus humi</name>
    <dbReference type="NCBI Taxonomy" id="662880"/>
    <lineage>
        <taxon>Bacteria</taxon>
        <taxon>Thermotogati</taxon>
        <taxon>Deinococcota</taxon>
        <taxon>Deinococci</taxon>
        <taxon>Deinococcales</taxon>
        <taxon>Deinococcaceae</taxon>
        <taxon>Deinococcus</taxon>
    </lineage>
</organism>
<gene>
    <name evidence="1" type="ORF">HNQ08_001395</name>
</gene>
<dbReference type="RefSeq" id="WP_184129015.1">
    <property type="nucleotide sequence ID" value="NZ_JACHFL010000003.1"/>
</dbReference>